<dbReference type="PANTHER" id="PTHR36378:SF1">
    <property type="entry name" value="COTTON FIBER PROTEIN"/>
    <property type="match status" value="1"/>
</dbReference>
<feature type="compositionally biased region" description="Polar residues" evidence="1">
    <location>
        <begin position="1"/>
        <end position="13"/>
    </location>
</feature>
<feature type="region of interest" description="Disordered" evidence="1">
    <location>
        <begin position="1"/>
        <end position="20"/>
    </location>
</feature>
<sequence length="173" mass="19339">MDLKSQPISNSGQTKKKSNRAMQIFKLSLFMLHRRSKKSKASVDMGSDKGLWQRLLASIRPLHIQDNESPPTIVHTSLAPKPKEVYEESPIPLSSSPSSSFSSSTLFSCTSMSSSFCTRQHASEPNLQELDNDSESDNDENTIDGGDEMIDAKADEFIAQFYDQMRRQQNGFA</sequence>
<dbReference type="Proteomes" id="UP000504609">
    <property type="component" value="Unplaced"/>
</dbReference>
<protein>
    <submittedName>
        <fullName evidence="3">Uncharacterized protein LOC111456357</fullName>
    </submittedName>
</protein>
<feature type="region of interest" description="Disordered" evidence="1">
    <location>
        <begin position="120"/>
        <end position="150"/>
    </location>
</feature>
<reference evidence="3" key="1">
    <citation type="submission" date="2025-08" db="UniProtKB">
        <authorList>
            <consortium name="RefSeq"/>
        </authorList>
    </citation>
    <scope>IDENTIFICATION</scope>
    <source>
        <tissue evidence="3">Young leaves</tissue>
    </source>
</reference>
<dbReference type="InterPro" id="IPR008480">
    <property type="entry name" value="DUF761_pln"/>
</dbReference>
<evidence type="ECO:0000256" key="1">
    <source>
        <dbReference type="SAM" id="MobiDB-lite"/>
    </source>
</evidence>
<dbReference type="AlphaFoldDB" id="A0A6J1GR33"/>
<organism evidence="2 3">
    <name type="scientific">Cucurbita moschata</name>
    <name type="common">Winter crookneck squash</name>
    <name type="synonym">Cucurbita pepo var. moschata</name>
    <dbReference type="NCBI Taxonomy" id="3662"/>
    <lineage>
        <taxon>Eukaryota</taxon>
        <taxon>Viridiplantae</taxon>
        <taxon>Streptophyta</taxon>
        <taxon>Embryophyta</taxon>
        <taxon>Tracheophyta</taxon>
        <taxon>Spermatophyta</taxon>
        <taxon>Magnoliopsida</taxon>
        <taxon>eudicotyledons</taxon>
        <taxon>Gunneridae</taxon>
        <taxon>Pentapetalae</taxon>
        <taxon>rosids</taxon>
        <taxon>fabids</taxon>
        <taxon>Cucurbitales</taxon>
        <taxon>Cucurbitaceae</taxon>
        <taxon>Cucurbiteae</taxon>
        <taxon>Cucurbita</taxon>
    </lineage>
</organism>
<gene>
    <name evidence="3" type="primary">LOC111456357</name>
</gene>
<feature type="region of interest" description="Disordered" evidence="1">
    <location>
        <begin position="66"/>
        <end position="107"/>
    </location>
</feature>
<dbReference type="KEGG" id="cmos:111456357"/>
<accession>A0A6J1GR33</accession>
<dbReference type="Pfam" id="PF05553">
    <property type="entry name" value="DUF761"/>
    <property type="match status" value="1"/>
</dbReference>
<evidence type="ECO:0000313" key="2">
    <source>
        <dbReference type="Proteomes" id="UP000504609"/>
    </source>
</evidence>
<dbReference type="GeneID" id="111456357"/>
<dbReference type="PANTHER" id="PTHR36378">
    <property type="entry name" value="COTTON FIBER PROTEIN"/>
    <property type="match status" value="1"/>
</dbReference>
<proteinExistence type="predicted"/>
<feature type="compositionally biased region" description="Acidic residues" evidence="1">
    <location>
        <begin position="130"/>
        <end position="149"/>
    </location>
</feature>
<dbReference type="RefSeq" id="XP_022953955.1">
    <property type="nucleotide sequence ID" value="XM_023098187.1"/>
</dbReference>
<keyword evidence="2" id="KW-1185">Reference proteome</keyword>
<name>A0A6J1GR33_CUCMO</name>
<evidence type="ECO:0000313" key="3">
    <source>
        <dbReference type="RefSeq" id="XP_022953955.1"/>
    </source>
</evidence>
<feature type="compositionally biased region" description="Low complexity" evidence="1">
    <location>
        <begin position="89"/>
        <end position="107"/>
    </location>
</feature>